<name>A0A9W6INL8_9PROT</name>
<dbReference type="CDD" id="cd07571">
    <property type="entry name" value="ALP_N-acyl_transferase"/>
    <property type="match status" value="1"/>
</dbReference>
<sequence length="535" mass="57894">MNWRRLALWRPRAWLAARQGWRHLAVVFAAGALSATAMAPLHLWPALAVGLCVLVWSLDGARRHPKRTLAGFLRGFVFGFGYFLAGTYWIAFAFLTRGEGYGFMVPVAVPAFAAMLAVFWGLAGVLQAWIAPRLPWRVLVLAAVLTVTEWLRGHLFGGLPWNLPGYAWPAGGAMSQAAAWFGIYGLSFLTVFALASPAAAIGRPLRLSSLAPVIAGAVIGLVVLCGGALRLSGADAGYQPDIRLRLVHADIPQRAKWAPGGAAMTRDRYLELTGEPGLADVTHVIWPEGALPVFMLEDDATLALIGQQLRAGQTLVAGINRRADNGSGEYAYYNALVGLRFPNGSPRVESLYDKVRLTPFSEIVPLTGLLRAVGLDAFARYQFTPGPGATTLDLPGAPPVMPLICYEAIFPGFVRAVADRPAWLLNISNDAWFGVTAGPRQHFNQARYRAIETGVPMIRSAARGVSGVVDAHGRTRVEIPPGEEGVRDVNLPRPVSVPLYGWWGDVPVWIVILTILAGVLILRRRAVVRLLSTRT</sequence>
<evidence type="ECO:0000256" key="7">
    <source>
        <dbReference type="ARBA" id="ARBA00023136"/>
    </source>
</evidence>
<feature type="transmembrane region" description="Helical" evidence="9">
    <location>
        <begin position="500"/>
        <end position="522"/>
    </location>
</feature>
<feature type="transmembrane region" description="Helical" evidence="9">
    <location>
        <begin position="207"/>
        <end position="229"/>
    </location>
</feature>
<dbReference type="SUPFAM" id="SSF56317">
    <property type="entry name" value="Carbon-nitrogen hydrolase"/>
    <property type="match status" value="1"/>
</dbReference>
<dbReference type="GO" id="GO:0016410">
    <property type="term" value="F:N-acyltransferase activity"/>
    <property type="evidence" value="ECO:0007669"/>
    <property type="project" value="UniProtKB-UniRule"/>
</dbReference>
<feature type="transmembrane region" description="Helical" evidence="9">
    <location>
        <begin position="20"/>
        <end position="37"/>
    </location>
</feature>
<evidence type="ECO:0000256" key="4">
    <source>
        <dbReference type="ARBA" id="ARBA00022679"/>
    </source>
</evidence>
<dbReference type="EMBL" id="BSFE01000012">
    <property type="protein sequence ID" value="GLK53628.1"/>
    <property type="molecule type" value="Genomic_DNA"/>
</dbReference>
<dbReference type="PANTHER" id="PTHR38686:SF1">
    <property type="entry name" value="APOLIPOPROTEIN N-ACYLTRANSFERASE"/>
    <property type="match status" value="1"/>
</dbReference>
<comment type="similarity">
    <text evidence="2 9">Belongs to the CN hydrolase family. Apolipoprotein N-acyltransferase subfamily.</text>
</comment>
<comment type="function">
    <text evidence="9">Catalyzes the phospholipid dependent N-acylation of the N-terminal cysteine of apolipoprotein, the last step in lipoprotein maturation.</text>
</comment>
<protein>
    <recommendedName>
        <fullName evidence="9">Apolipoprotein N-acyltransferase</fullName>
        <shortName evidence="9">ALP N-acyltransferase</shortName>
        <ecNumber evidence="9">2.3.1.269</ecNumber>
    </recommendedName>
</protein>
<evidence type="ECO:0000256" key="1">
    <source>
        <dbReference type="ARBA" id="ARBA00004651"/>
    </source>
</evidence>
<feature type="transmembrane region" description="Helical" evidence="9">
    <location>
        <begin position="101"/>
        <end position="126"/>
    </location>
</feature>
<dbReference type="RefSeq" id="WP_271187970.1">
    <property type="nucleotide sequence ID" value="NZ_BSFE01000012.1"/>
</dbReference>
<dbReference type="InterPro" id="IPR003010">
    <property type="entry name" value="C-N_Hydrolase"/>
</dbReference>
<dbReference type="Gene3D" id="3.60.110.10">
    <property type="entry name" value="Carbon-nitrogen hydrolase"/>
    <property type="match status" value="1"/>
</dbReference>
<evidence type="ECO:0000256" key="5">
    <source>
        <dbReference type="ARBA" id="ARBA00022692"/>
    </source>
</evidence>
<dbReference type="InterPro" id="IPR004563">
    <property type="entry name" value="Apolipo_AcylTrfase"/>
</dbReference>
<comment type="caution">
    <text evidence="11">The sequence shown here is derived from an EMBL/GenBank/DDBJ whole genome shotgun (WGS) entry which is preliminary data.</text>
</comment>
<gene>
    <name evidence="9 11" type="primary">lnt</name>
    <name evidence="11" type="ORF">GCM10017621_31360</name>
</gene>
<keyword evidence="12" id="KW-1185">Reference proteome</keyword>
<dbReference type="AlphaFoldDB" id="A0A9W6INL8"/>
<dbReference type="GO" id="GO:0005886">
    <property type="term" value="C:plasma membrane"/>
    <property type="evidence" value="ECO:0007669"/>
    <property type="project" value="UniProtKB-SubCell"/>
</dbReference>
<keyword evidence="6 9" id="KW-1133">Transmembrane helix</keyword>
<comment type="subcellular location">
    <subcellularLocation>
        <location evidence="1 9">Cell membrane</location>
        <topology evidence="1 9">Multi-pass membrane protein</topology>
    </subcellularLocation>
</comment>
<comment type="catalytic activity">
    <reaction evidence="9">
        <text>N-terminal S-1,2-diacyl-sn-glyceryl-L-cysteinyl-[lipoprotein] + a glycerophospholipid = N-acyl-S-1,2-diacyl-sn-glyceryl-L-cysteinyl-[lipoprotein] + a 2-acyl-sn-glycero-3-phospholipid + H(+)</text>
        <dbReference type="Rhea" id="RHEA:48228"/>
        <dbReference type="Rhea" id="RHEA-COMP:14681"/>
        <dbReference type="Rhea" id="RHEA-COMP:14684"/>
        <dbReference type="ChEBI" id="CHEBI:15378"/>
        <dbReference type="ChEBI" id="CHEBI:136912"/>
        <dbReference type="ChEBI" id="CHEBI:140656"/>
        <dbReference type="ChEBI" id="CHEBI:140657"/>
        <dbReference type="ChEBI" id="CHEBI:140660"/>
        <dbReference type="EC" id="2.3.1.269"/>
    </reaction>
</comment>
<dbReference type="EC" id="2.3.1.269" evidence="9"/>
<organism evidence="11 12">
    <name type="scientific">Maricaulis virginensis</name>
    <dbReference type="NCBI Taxonomy" id="144022"/>
    <lineage>
        <taxon>Bacteria</taxon>
        <taxon>Pseudomonadati</taxon>
        <taxon>Pseudomonadota</taxon>
        <taxon>Alphaproteobacteria</taxon>
        <taxon>Maricaulales</taxon>
        <taxon>Maricaulaceae</taxon>
        <taxon>Maricaulis</taxon>
    </lineage>
</organism>
<dbReference type="Pfam" id="PF20154">
    <property type="entry name" value="LNT_N"/>
    <property type="match status" value="1"/>
</dbReference>
<accession>A0A9W6INL8</accession>
<dbReference type="PANTHER" id="PTHR38686">
    <property type="entry name" value="APOLIPOPROTEIN N-ACYLTRANSFERASE"/>
    <property type="match status" value="1"/>
</dbReference>
<feature type="transmembrane region" description="Helical" evidence="9">
    <location>
        <begin position="43"/>
        <end position="61"/>
    </location>
</feature>
<evidence type="ECO:0000256" key="6">
    <source>
        <dbReference type="ARBA" id="ARBA00022989"/>
    </source>
</evidence>
<evidence type="ECO:0000313" key="12">
    <source>
        <dbReference type="Proteomes" id="UP001143486"/>
    </source>
</evidence>
<dbReference type="InterPro" id="IPR036526">
    <property type="entry name" value="C-N_Hydrolase_sf"/>
</dbReference>
<reference evidence="11" key="1">
    <citation type="journal article" date="2014" name="Int. J. Syst. Evol. Microbiol.">
        <title>Complete genome sequence of Corynebacterium casei LMG S-19264T (=DSM 44701T), isolated from a smear-ripened cheese.</title>
        <authorList>
            <consortium name="US DOE Joint Genome Institute (JGI-PGF)"/>
            <person name="Walter F."/>
            <person name="Albersmeier A."/>
            <person name="Kalinowski J."/>
            <person name="Ruckert C."/>
        </authorList>
    </citation>
    <scope>NUCLEOTIDE SEQUENCE</scope>
    <source>
        <strain evidence="11">VKM B-1513</strain>
    </source>
</reference>
<proteinExistence type="inferred from homology"/>
<keyword evidence="4 9" id="KW-0808">Transferase</keyword>
<feature type="transmembrane region" description="Helical" evidence="9">
    <location>
        <begin position="73"/>
        <end position="95"/>
    </location>
</feature>
<dbReference type="GO" id="GO:0042158">
    <property type="term" value="P:lipoprotein biosynthetic process"/>
    <property type="evidence" value="ECO:0007669"/>
    <property type="project" value="UniProtKB-UniRule"/>
</dbReference>
<evidence type="ECO:0000313" key="11">
    <source>
        <dbReference type="EMBL" id="GLK53628.1"/>
    </source>
</evidence>
<dbReference type="PROSITE" id="PS50263">
    <property type="entry name" value="CN_HYDROLASE"/>
    <property type="match status" value="1"/>
</dbReference>
<dbReference type="HAMAP" id="MF_01148">
    <property type="entry name" value="Lnt"/>
    <property type="match status" value="1"/>
</dbReference>
<feature type="transmembrane region" description="Helical" evidence="9">
    <location>
        <begin position="177"/>
        <end position="195"/>
    </location>
</feature>
<feature type="domain" description="CN hydrolase" evidence="10">
    <location>
        <begin position="247"/>
        <end position="493"/>
    </location>
</feature>
<dbReference type="InterPro" id="IPR045378">
    <property type="entry name" value="LNT_N"/>
</dbReference>
<evidence type="ECO:0000259" key="10">
    <source>
        <dbReference type="PROSITE" id="PS50263"/>
    </source>
</evidence>
<dbReference type="Proteomes" id="UP001143486">
    <property type="component" value="Unassembled WGS sequence"/>
</dbReference>
<keyword evidence="8 9" id="KW-0012">Acyltransferase</keyword>
<keyword evidence="5 9" id="KW-0812">Transmembrane</keyword>
<comment type="pathway">
    <text evidence="9">Protein modification; lipoprotein biosynthesis (N-acyl transfer).</text>
</comment>
<keyword evidence="7 9" id="KW-0472">Membrane</keyword>
<reference evidence="11" key="2">
    <citation type="submission" date="2023-01" db="EMBL/GenBank/DDBJ databases">
        <authorList>
            <person name="Sun Q."/>
            <person name="Evtushenko L."/>
        </authorList>
    </citation>
    <scope>NUCLEOTIDE SEQUENCE</scope>
    <source>
        <strain evidence="11">VKM B-1513</strain>
    </source>
</reference>
<dbReference type="Pfam" id="PF00795">
    <property type="entry name" value="CN_hydrolase"/>
    <property type="match status" value="1"/>
</dbReference>
<keyword evidence="3 9" id="KW-1003">Cell membrane</keyword>
<feature type="transmembrane region" description="Helical" evidence="9">
    <location>
        <begin position="138"/>
        <end position="157"/>
    </location>
</feature>
<evidence type="ECO:0000256" key="3">
    <source>
        <dbReference type="ARBA" id="ARBA00022475"/>
    </source>
</evidence>
<dbReference type="NCBIfam" id="TIGR00546">
    <property type="entry name" value="lnt"/>
    <property type="match status" value="1"/>
</dbReference>
<evidence type="ECO:0000256" key="8">
    <source>
        <dbReference type="ARBA" id="ARBA00023315"/>
    </source>
</evidence>
<evidence type="ECO:0000256" key="9">
    <source>
        <dbReference type="HAMAP-Rule" id="MF_01148"/>
    </source>
</evidence>
<evidence type="ECO:0000256" key="2">
    <source>
        <dbReference type="ARBA" id="ARBA00010065"/>
    </source>
</evidence>